<evidence type="ECO:0000256" key="1">
    <source>
        <dbReference type="ARBA" id="ARBA00022574"/>
    </source>
</evidence>
<keyword evidence="1 3" id="KW-0853">WD repeat</keyword>
<evidence type="ECO:0000256" key="2">
    <source>
        <dbReference type="ARBA" id="ARBA00022737"/>
    </source>
</evidence>
<dbReference type="SMART" id="SM01167">
    <property type="entry name" value="DUF1900"/>
    <property type="match status" value="1"/>
</dbReference>
<dbReference type="InterPro" id="IPR036322">
    <property type="entry name" value="WD40_repeat_dom_sf"/>
</dbReference>
<dbReference type="Pfam" id="PF16300">
    <property type="entry name" value="WD40_4"/>
    <property type="match status" value="1"/>
</dbReference>
<dbReference type="InterPro" id="IPR015505">
    <property type="entry name" value="Coronin"/>
</dbReference>
<reference evidence="7" key="1">
    <citation type="submission" date="2020-10" db="EMBL/GenBank/DDBJ databases">
        <authorList>
            <person name="Sedaghatjoo S."/>
        </authorList>
    </citation>
    <scope>NUCLEOTIDE SEQUENCE</scope>
    <source>
        <strain evidence="7">AZH3</strain>
    </source>
</reference>
<keyword evidence="8" id="KW-1185">Reference proteome</keyword>
<feature type="compositionally biased region" description="Low complexity" evidence="5">
    <location>
        <begin position="456"/>
        <end position="474"/>
    </location>
</feature>
<comment type="similarity">
    <text evidence="4">Belongs to the WD repeat coronin family.</text>
</comment>
<accession>A0ABN7IJ33</accession>
<dbReference type="PROSITE" id="PS50082">
    <property type="entry name" value="WD_REPEATS_2"/>
    <property type="match status" value="2"/>
</dbReference>
<dbReference type="SMART" id="SM00320">
    <property type="entry name" value="WD40"/>
    <property type="match status" value="4"/>
</dbReference>
<dbReference type="InterPro" id="IPR001680">
    <property type="entry name" value="WD40_rpt"/>
</dbReference>
<evidence type="ECO:0000256" key="4">
    <source>
        <dbReference type="RuleBase" id="RU280818"/>
    </source>
</evidence>
<feature type="repeat" description="WD" evidence="3">
    <location>
        <begin position="140"/>
        <end position="182"/>
    </location>
</feature>
<dbReference type="InterPro" id="IPR015048">
    <property type="entry name" value="DUF1899"/>
</dbReference>
<dbReference type="InterPro" id="IPR015943">
    <property type="entry name" value="WD40/YVTN_repeat-like_dom_sf"/>
</dbReference>
<gene>
    <name evidence="7" type="ORF">JKIAZH3_G351</name>
</gene>
<feature type="compositionally biased region" description="Pro residues" evidence="5">
    <location>
        <begin position="441"/>
        <end position="455"/>
    </location>
</feature>
<feature type="domain" description="DUF1899" evidence="6">
    <location>
        <begin position="3"/>
        <end position="67"/>
    </location>
</feature>
<dbReference type="InterPro" id="IPR019775">
    <property type="entry name" value="WD40_repeat_CS"/>
</dbReference>
<evidence type="ECO:0000256" key="5">
    <source>
        <dbReference type="SAM" id="MobiDB-lite"/>
    </source>
</evidence>
<organism evidence="7 8">
    <name type="scientific">Tilletia caries</name>
    <name type="common">wheat bunt fungus</name>
    <dbReference type="NCBI Taxonomy" id="13290"/>
    <lineage>
        <taxon>Eukaryota</taxon>
        <taxon>Fungi</taxon>
        <taxon>Dikarya</taxon>
        <taxon>Basidiomycota</taxon>
        <taxon>Ustilaginomycotina</taxon>
        <taxon>Exobasidiomycetes</taxon>
        <taxon>Tilletiales</taxon>
        <taxon>Tilletiaceae</taxon>
        <taxon>Tilletia</taxon>
    </lineage>
</organism>
<dbReference type="Gene3D" id="2.130.10.10">
    <property type="entry name" value="YVTN repeat-like/Quinoprotein amine dehydrogenase"/>
    <property type="match status" value="1"/>
</dbReference>
<feature type="repeat" description="WD" evidence="3">
    <location>
        <begin position="76"/>
        <end position="111"/>
    </location>
</feature>
<dbReference type="Proteomes" id="UP000836402">
    <property type="component" value="Unassembled WGS sequence"/>
</dbReference>
<name>A0ABN7IJ33_9BASI</name>
<sequence length="597" mass="62732">MSRFVRPSKYRHVFGNGAKKEASYDNVKVTNSAWDTNMIAANGKFISVNWNVGGGGAFAILPVARTGKLPDIYPLCRGHTASILDTAFSPFDDNLVVSASDDGTVGVFNIDEDAFDVLDLSEKDKERLGGPQDFMPVRKLAGGGRKIGQVVFHPTAANVLAAASGDHVIKLWDIEAAQERVSLSGFGDTIQDLSFDYTGSTIVATCRDRKLRTFDTRQGGEAVQIVDGHGGIKGSRAAWCGSLDRIITTGFSKMSDRQMFLWDSKNLAAGPIKSIVLDSSSGVTMPFWSDNNIVFLAGKGDGNIRYYELESDELHFLTEYKSSEPQRGACFVPRRCLNAEENEIARAYKVTGSSVQPISFLVPRRAESFQADIFPPAPSAVPAMSAAEFFNGKTSGPKLISLEDGKGVGGGESNVRASVPAAAPVAAQAPALASSSEAAPAPTPAPAAAPTPAPAPAAAASQPLPTPTRKTTAPAPEPAAAPSPVSAPARAPSPVKTNNNSSYGSRATGLPSSGGGATSSYSSLGGLPSAGSRVSRPASPVKGNSYTNGSAQVDELAAEVAKLRVQLVERDGYIRKLELENEKLKVNQDRVRAALMS</sequence>
<dbReference type="SMART" id="SM01166">
    <property type="entry name" value="DUF1899"/>
    <property type="match status" value="1"/>
</dbReference>
<feature type="compositionally biased region" description="Low complexity" evidence="5">
    <location>
        <begin position="482"/>
        <end position="496"/>
    </location>
</feature>
<proteinExistence type="inferred from homology"/>
<feature type="region of interest" description="Disordered" evidence="5">
    <location>
        <begin position="434"/>
        <end position="547"/>
    </location>
</feature>
<evidence type="ECO:0000259" key="6">
    <source>
        <dbReference type="SMART" id="SM01166"/>
    </source>
</evidence>
<protein>
    <recommendedName>
        <fullName evidence="4">Coronin</fullName>
    </recommendedName>
</protein>
<dbReference type="SUPFAM" id="SSF50978">
    <property type="entry name" value="WD40 repeat-like"/>
    <property type="match status" value="1"/>
</dbReference>
<keyword evidence="2 4" id="KW-0677">Repeat</keyword>
<dbReference type="PANTHER" id="PTHR10856:SF0">
    <property type="entry name" value="CORONIN"/>
    <property type="match status" value="1"/>
</dbReference>
<dbReference type="EMBL" id="CAJHJG010000509">
    <property type="protein sequence ID" value="CAD6903277.1"/>
    <property type="molecule type" value="Genomic_DNA"/>
</dbReference>
<comment type="caution">
    <text evidence="7">The sequence shown here is derived from an EMBL/GenBank/DDBJ whole genome shotgun (WGS) entry which is preliminary data.</text>
</comment>
<dbReference type="Pfam" id="PF00400">
    <property type="entry name" value="WD40"/>
    <property type="match status" value="2"/>
</dbReference>
<evidence type="ECO:0000313" key="7">
    <source>
        <dbReference type="EMBL" id="CAD6903277.1"/>
    </source>
</evidence>
<dbReference type="PROSITE" id="PS00678">
    <property type="entry name" value="WD_REPEATS_1"/>
    <property type="match status" value="1"/>
</dbReference>
<evidence type="ECO:0000313" key="8">
    <source>
        <dbReference type="Proteomes" id="UP000836402"/>
    </source>
</evidence>
<evidence type="ECO:0000256" key="3">
    <source>
        <dbReference type="PROSITE-ProRule" id="PRU00221"/>
    </source>
</evidence>
<dbReference type="Pfam" id="PF08953">
    <property type="entry name" value="DUF1899"/>
    <property type="match status" value="1"/>
</dbReference>
<dbReference type="PANTHER" id="PTHR10856">
    <property type="entry name" value="CORONIN"/>
    <property type="match status" value="1"/>
</dbReference>